<dbReference type="GO" id="GO:0030170">
    <property type="term" value="F:pyridoxal phosphate binding"/>
    <property type="evidence" value="ECO:0007669"/>
    <property type="project" value="InterPro"/>
</dbReference>
<dbReference type="PROSITE" id="PS50949">
    <property type="entry name" value="HTH_GNTR"/>
    <property type="match status" value="1"/>
</dbReference>
<keyword evidence="3" id="KW-0808">Transferase</keyword>
<protein>
    <submittedName>
        <fullName evidence="9">GntR family transcriptional regulator</fullName>
    </submittedName>
</protein>
<keyword evidence="4" id="KW-0663">Pyridoxal phosphate</keyword>
<comment type="cofactor">
    <cofactor evidence="1">
        <name>pyridoxal 5'-phosphate</name>
        <dbReference type="ChEBI" id="CHEBI:597326"/>
    </cofactor>
</comment>
<accession>A0A8J2X9W8</accession>
<evidence type="ECO:0000256" key="5">
    <source>
        <dbReference type="ARBA" id="ARBA00023015"/>
    </source>
</evidence>
<comment type="similarity">
    <text evidence="2">In the C-terminal section; belongs to the class-I pyridoxal-phosphate-dependent aminotransferase family.</text>
</comment>
<feature type="domain" description="HTH gntR-type" evidence="8">
    <location>
        <begin position="14"/>
        <end position="82"/>
    </location>
</feature>
<evidence type="ECO:0000313" key="10">
    <source>
        <dbReference type="Proteomes" id="UP000602050"/>
    </source>
</evidence>
<organism evidence="9 10">
    <name type="scientific">Compostibacillus humi</name>
    <dbReference type="NCBI Taxonomy" id="1245525"/>
    <lineage>
        <taxon>Bacteria</taxon>
        <taxon>Bacillati</taxon>
        <taxon>Bacillota</taxon>
        <taxon>Bacilli</taxon>
        <taxon>Bacillales</taxon>
        <taxon>Bacillaceae</taxon>
        <taxon>Compostibacillus</taxon>
    </lineage>
</organism>
<dbReference type="InterPro" id="IPR036390">
    <property type="entry name" value="WH_DNA-bd_sf"/>
</dbReference>
<reference evidence="9" key="2">
    <citation type="submission" date="2020-09" db="EMBL/GenBank/DDBJ databases">
        <authorList>
            <person name="Sun Q."/>
            <person name="Zhou Y."/>
        </authorList>
    </citation>
    <scope>NUCLEOTIDE SEQUENCE</scope>
    <source>
        <strain evidence="9">CGMCC 1.12360</strain>
    </source>
</reference>
<reference evidence="9" key="1">
    <citation type="journal article" date="2014" name="Int. J. Syst. Evol. Microbiol.">
        <title>Complete genome sequence of Corynebacterium casei LMG S-19264T (=DSM 44701T), isolated from a smear-ripened cheese.</title>
        <authorList>
            <consortium name="US DOE Joint Genome Institute (JGI-PGF)"/>
            <person name="Walter F."/>
            <person name="Albersmeier A."/>
            <person name="Kalinowski J."/>
            <person name="Ruckert C."/>
        </authorList>
    </citation>
    <scope>NUCLEOTIDE SEQUENCE</scope>
    <source>
        <strain evidence="9">CGMCC 1.12360</strain>
    </source>
</reference>
<keyword evidence="10" id="KW-1185">Reference proteome</keyword>
<dbReference type="PRINTS" id="PR00035">
    <property type="entry name" value="HTHGNTR"/>
</dbReference>
<gene>
    <name evidence="9" type="ORF">GCM10010978_26560</name>
</gene>
<dbReference type="GO" id="GO:0003700">
    <property type="term" value="F:DNA-binding transcription factor activity"/>
    <property type="evidence" value="ECO:0007669"/>
    <property type="project" value="InterPro"/>
</dbReference>
<evidence type="ECO:0000256" key="2">
    <source>
        <dbReference type="ARBA" id="ARBA00005384"/>
    </source>
</evidence>
<dbReference type="InterPro" id="IPR015421">
    <property type="entry name" value="PyrdxlP-dep_Trfase_major"/>
</dbReference>
<dbReference type="GO" id="GO:0003677">
    <property type="term" value="F:DNA binding"/>
    <property type="evidence" value="ECO:0007669"/>
    <property type="project" value="UniProtKB-KW"/>
</dbReference>
<evidence type="ECO:0000256" key="1">
    <source>
        <dbReference type="ARBA" id="ARBA00001933"/>
    </source>
</evidence>
<dbReference type="RefSeq" id="WP_188392906.1">
    <property type="nucleotide sequence ID" value="NZ_BMEV01000060.1"/>
</dbReference>
<dbReference type="AlphaFoldDB" id="A0A8J2X9W8"/>
<dbReference type="Gene3D" id="3.40.640.10">
    <property type="entry name" value="Type I PLP-dependent aspartate aminotransferase-like (Major domain)"/>
    <property type="match status" value="1"/>
</dbReference>
<dbReference type="Pfam" id="PF00392">
    <property type="entry name" value="GntR"/>
    <property type="match status" value="1"/>
</dbReference>
<dbReference type="CDD" id="cd00609">
    <property type="entry name" value="AAT_like"/>
    <property type="match status" value="1"/>
</dbReference>
<evidence type="ECO:0000256" key="4">
    <source>
        <dbReference type="ARBA" id="ARBA00022898"/>
    </source>
</evidence>
<dbReference type="EMBL" id="BMEV01000060">
    <property type="protein sequence ID" value="GFZ85080.1"/>
    <property type="molecule type" value="Genomic_DNA"/>
</dbReference>
<dbReference type="InterPro" id="IPR000524">
    <property type="entry name" value="Tscrpt_reg_HTH_GntR"/>
</dbReference>
<dbReference type="Gene3D" id="1.10.10.10">
    <property type="entry name" value="Winged helix-like DNA-binding domain superfamily/Winged helix DNA-binding domain"/>
    <property type="match status" value="1"/>
</dbReference>
<dbReference type="SUPFAM" id="SSF53383">
    <property type="entry name" value="PLP-dependent transferases"/>
    <property type="match status" value="1"/>
</dbReference>
<dbReference type="CDD" id="cd07377">
    <property type="entry name" value="WHTH_GntR"/>
    <property type="match status" value="1"/>
</dbReference>
<evidence type="ECO:0000313" key="9">
    <source>
        <dbReference type="EMBL" id="GFZ85080.1"/>
    </source>
</evidence>
<dbReference type="Proteomes" id="UP000602050">
    <property type="component" value="Unassembled WGS sequence"/>
</dbReference>
<proteinExistence type="inferred from homology"/>
<dbReference type="PANTHER" id="PTHR46577:SF1">
    <property type="entry name" value="HTH-TYPE TRANSCRIPTIONAL REGULATORY PROTEIN GABR"/>
    <property type="match status" value="1"/>
</dbReference>
<keyword evidence="7" id="KW-0804">Transcription</keyword>
<name>A0A8J2X9W8_9BACI</name>
<comment type="caution">
    <text evidence="9">The sequence shown here is derived from an EMBL/GenBank/DDBJ whole genome shotgun (WGS) entry which is preliminary data.</text>
</comment>
<dbReference type="SMART" id="SM00345">
    <property type="entry name" value="HTH_GNTR"/>
    <property type="match status" value="1"/>
</dbReference>
<dbReference type="InterPro" id="IPR051446">
    <property type="entry name" value="HTH_trans_reg/aminotransferase"/>
</dbReference>
<keyword evidence="5" id="KW-0805">Transcription regulation</keyword>
<dbReference type="Pfam" id="PF00155">
    <property type="entry name" value="Aminotran_1_2"/>
    <property type="match status" value="1"/>
</dbReference>
<dbReference type="GO" id="GO:0008483">
    <property type="term" value="F:transaminase activity"/>
    <property type="evidence" value="ECO:0007669"/>
    <property type="project" value="UniProtKB-KW"/>
</dbReference>
<sequence>MEMLTVHLNRSHDIPLYEQLYRHIKQEIIKGKIAYRTKLPSKRKLAEHLKVSQNTVEYAYEQLVAEGFLEAVPRKGFFVMAKEELEYIQPEPDVQNPPQNDHDNVKYHFHPSWIDTDNFPMDLWRRIARNIMTKENQNLLLLGESQGEYELRREIAEYLYHARGVNCTPENIVIGAGSEFLLQQIIHLFGEKTVYGVEDPGYHVISRLLHKHANQVYPLEVDGEGVKVSSFGELAIDVVYVTPSHHFPFGSVLPVNRRVKLLNWAQSVPGRFIIEDDYDSEFRYSGKTIPSLQSMDKSGKVIYLGSFSKSLIPSLRISYMVLPNELLERYKEELSFYHCSVSRLDQHILSSFMREGHFEKHLNRMRKIYRRKLELVLEILNKYPDYVEVIGEHSGLHIVLTVKNGMKESELIKRAMAEKLKVYPISYYFLEKKEEFPPKIILGFAGIPENELENAIMTLLTSWEIGNGRDKINSHNR</sequence>
<dbReference type="InterPro" id="IPR015424">
    <property type="entry name" value="PyrdxlP-dep_Trfase"/>
</dbReference>
<dbReference type="SUPFAM" id="SSF46785">
    <property type="entry name" value="Winged helix' DNA-binding domain"/>
    <property type="match status" value="1"/>
</dbReference>
<dbReference type="PANTHER" id="PTHR46577">
    <property type="entry name" value="HTH-TYPE TRANSCRIPTIONAL REGULATORY PROTEIN GABR"/>
    <property type="match status" value="1"/>
</dbReference>
<evidence type="ECO:0000256" key="3">
    <source>
        <dbReference type="ARBA" id="ARBA00022576"/>
    </source>
</evidence>
<dbReference type="InterPro" id="IPR004839">
    <property type="entry name" value="Aminotransferase_I/II_large"/>
</dbReference>
<evidence type="ECO:0000256" key="7">
    <source>
        <dbReference type="ARBA" id="ARBA00023163"/>
    </source>
</evidence>
<evidence type="ECO:0000256" key="6">
    <source>
        <dbReference type="ARBA" id="ARBA00023125"/>
    </source>
</evidence>
<evidence type="ECO:0000259" key="8">
    <source>
        <dbReference type="PROSITE" id="PS50949"/>
    </source>
</evidence>
<keyword evidence="3" id="KW-0032">Aminotransferase</keyword>
<dbReference type="InterPro" id="IPR036388">
    <property type="entry name" value="WH-like_DNA-bd_sf"/>
</dbReference>
<keyword evidence="6" id="KW-0238">DNA-binding</keyword>